<proteinExistence type="predicted"/>
<dbReference type="PANTHER" id="PTHR45784">
    <property type="entry name" value="C-TYPE LECTIN DOMAIN FAMILY 20 MEMBER A-RELATED"/>
    <property type="match status" value="1"/>
</dbReference>
<dbReference type="PANTHER" id="PTHR45784:SF3">
    <property type="entry name" value="C-TYPE LECTIN DOMAIN FAMILY 4 MEMBER K-LIKE-RELATED"/>
    <property type="match status" value="1"/>
</dbReference>
<evidence type="ECO:0000313" key="3">
    <source>
        <dbReference type="Ensembl" id="ENSCCRP00020114431.1"/>
    </source>
</evidence>
<dbReference type="CDD" id="cd00037">
    <property type="entry name" value="CLECT"/>
    <property type="match status" value="1"/>
</dbReference>
<dbReference type="Pfam" id="PF00059">
    <property type="entry name" value="Lectin_C"/>
    <property type="match status" value="1"/>
</dbReference>
<dbReference type="SMART" id="SM00034">
    <property type="entry name" value="CLECT"/>
    <property type="match status" value="1"/>
</dbReference>
<dbReference type="PROSITE" id="PS50041">
    <property type="entry name" value="C_TYPE_LECTIN_2"/>
    <property type="match status" value="1"/>
</dbReference>
<dbReference type="InterPro" id="IPR016187">
    <property type="entry name" value="CTDL_fold"/>
</dbReference>
<accession>A0A8C2KVD0</accession>
<evidence type="ECO:0000256" key="1">
    <source>
        <dbReference type="SAM" id="SignalP"/>
    </source>
</evidence>
<sequence>WFIMLILTGLFWGSSSLFRPYHYINTAMSWPEAQGVGLMVKTQLLNLPTIHNSEENNQINQILLPGYYTWFGLFLDSWEWSDKWSRFFRHWAAGQPSQSSGTGDCAGMSRNNTGRWSQYSCDLKQPFICYGGEFPQRN</sequence>
<dbReference type="SUPFAM" id="SSF56436">
    <property type="entry name" value="C-type lectin-like"/>
    <property type="match status" value="1"/>
</dbReference>
<dbReference type="AlphaFoldDB" id="A0A8C2KVD0"/>
<organism evidence="3 4">
    <name type="scientific">Cyprinus carpio</name>
    <name type="common">Common carp</name>
    <dbReference type="NCBI Taxonomy" id="7962"/>
    <lineage>
        <taxon>Eukaryota</taxon>
        <taxon>Metazoa</taxon>
        <taxon>Chordata</taxon>
        <taxon>Craniata</taxon>
        <taxon>Vertebrata</taxon>
        <taxon>Euteleostomi</taxon>
        <taxon>Actinopterygii</taxon>
        <taxon>Neopterygii</taxon>
        <taxon>Teleostei</taxon>
        <taxon>Ostariophysi</taxon>
        <taxon>Cypriniformes</taxon>
        <taxon>Cyprinidae</taxon>
        <taxon>Cyprininae</taxon>
        <taxon>Cyprinus</taxon>
    </lineage>
</organism>
<dbReference type="InterPro" id="IPR016186">
    <property type="entry name" value="C-type_lectin-like/link_sf"/>
</dbReference>
<protein>
    <recommendedName>
        <fullName evidence="2">C-type lectin domain-containing protein</fullName>
    </recommendedName>
</protein>
<dbReference type="InterPro" id="IPR001304">
    <property type="entry name" value="C-type_lectin-like"/>
</dbReference>
<name>A0A8C2KVD0_CYPCA</name>
<dbReference type="Gene3D" id="3.10.100.10">
    <property type="entry name" value="Mannose-Binding Protein A, subunit A"/>
    <property type="match status" value="1"/>
</dbReference>
<keyword evidence="1" id="KW-0732">Signal</keyword>
<dbReference type="Ensembl" id="ENSCCRT00020124832.1">
    <property type="protein sequence ID" value="ENSCCRP00020114431.1"/>
    <property type="gene ID" value="ENSCCRG00020051744.1"/>
</dbReference>
<evidence type="ECO:0000259" key="2">
    <source>
        <dbReference type="PROSITE" id="PS50041"/>
    </source>
</evidence>
<feature type="chain" id="PRO_5034281331" description="C-type lectin domain-containing protein" evidence="1">
    <location>
        <begin position="17"/>
        <end position="138"/>
    </location>
</feature>
<reference evidence="3" key="1">
    <citation type="submission" date="2025-08" db="UniProtKB">
        <authorList>
            <consortium name="Ensembl"/>
        </authorList>
    </citation>
    <scope>IDENTIFICATION</scope>
</reference>
<dbReference type="Proteomes" id="UP000694701">
    <property type="component" value="Unplaced"/>
</dbReference>
<feature type="signal peptide" evidence="1">
    <location>
        <begin position="1"/>
        <end position="16"/>
    </location>
</feature>
<feature type="domain" description="C-type lectin" evidence="2">
    <location>
        <begin position="21"/>
        <end position="130"/>
    </location>
</feature>
<evidence type="ECO:0000313" key="4">
    <source>
        <dbReference type="Proteomes" id="UP000694701"/>
    </source>
</evidence>